<evidence type="ECO:0000256" key="6">
    <source>
        <dbReference type="ARBA" id="ARBA00023004"/>
    </source>
</evidence>
<keyword evidence="6" id="KW-0408">Iron</keyword>
<organism evidence="16 17">
    <name type="scientific">Labrys neptuniae</name>
    <dbReference type="NCBI Taxonomy" id="376174"/>
    <lineage>
        <taxon>Bacteria</taxon>
        <taxon>Pseudomonadati</taxon>
        <taxon>Pseudomonadota</taxon>
        <taxon>Alphaproteobacteria</taxon>
        <taxon>Hyphomicrobiales</taxon>
        <taxon>Xanthobacteraceae</taxon>
        <taxon>Labrys</taxon>
    </lineage>
</organism>
<dbReference type="Proteomes" id="UP001555786">
    <property type="component" value="Unassembled WGS sequence"/>
</dbReference>
<feature type="region of interest" description="Disordered" evidence="13">
    <location>
        <begin position="1"/>
        <end position="21"/>
    </location>
</feature>
<evidence type="ECO:0000256" key="4">
    <source>
        <dbReference type="ARBA" id="ARBA00022496"/>
    </source>
</evidence>
<name>A0ABV3PMR3_9HYPH</name>
<dbReference type="Gene3D" id="2.40.170.20">
    <property type="entry name" value="TonB-dependent receptor, beta-barrel domain"/>
    <property type="match status" value="1"/>
</dbReference>
<evidence type="ECO:0000259" key="15">
    <source>
        <dbReference type="Pfam" id="PF07715"/>
    </source>
</evidence>
<keyword evidence="10 11" id="KW-0998">Cell outer membrane</keyword>
<keyword evidence="7" id="KW-0406">Ion transport</keyword>
<evidence type="ECO:0000256" key="9">
    <source>
        <dbReference type="ARBA" id="ARBA00023136"/>
    </source>
</evidence>
<gene>
    <name evidence="16" type="ORF">ABXS05_14640</name>
</gene>
<dbReference type="EMBL" id="JBFNQD010000004">
    <property type="protein sequence ID" value="MEW9306786.1"/>
    <property type="molecule type" value="Genomic_DNA"/>
</dbReference>
<keyword evidence="8 12" id="KW-0798">TonB box</keyword>
<dbReference type="RefSeq" id="WP_367624411.1">
    <property type="nucleotide sequence ID" value="NZ_JBFNQD010000004.1"/>
</dbReference>
<evidence type="ECO:0000256" key="7">
    <source>
        <dbReference type="ARBA" id="ARBA00023065"/>
    </source>
</evidence>
<keyword evidence="4" id="KW-0410">Iron transport</keyword>
<keyword evidence="3 11" id="KW-1134">Transmembrane beta strand</keyword>
<dbReference type="InterPro" id="IPR012910">
    <property type="entry name" value="Plug_dom"/>
</dbReference>
<dbReference type="PANTHER" id="PTHR32552">
    <property type="entry name" value="FERRICHROME IRON RECEPTOR-RELATED"/>
    <property type="match status" value="1"/>
</dbReference>
<evidence type="ECO:0000256" key="5">
    <source>
        <dbReference type="ARBA" id="ARBA00022692"/>
    </source>
</evidence>
<evidence type="ECO:0000256" key="2">
    <source>
        <dbReference type="ARBA" id="ARBA00022448"/>
    </source>
</evidence>
<evidence type="ECO:0000313" key="17">
    <source>
        <dbReference type="Proteomes" id="UP001555786"/>
    </source>
</evidence>
<keyword evidence="5 11" id="KW-0812">Transmembrane</keyword>
<evidence type="ECO:0000256" key="10">
    <source>
        <dbReference type="ARBA" id="ARBA00023237"/>
    </source>
</evidence>
<dbReference type="Gene3D" id="2.170.130.10">
    <property type="entry name" value="TonB-dependent receptor, plug domain"/>
    <property type="match status" value="1"/>
</dbReference>
<evidence type="ECO:0000256" key="3">
    <source>
        <dbReference type="ARBA" id="ARBA00022452"/>
    </source>
</evidence>
<evidence type="ECO:0000256" key="1">
    <source>
        <dbReference type="ARBA" id="ARBA00004571"/>
    </source>
</evidence>
<evidence type="ECO:0000256" key="13">
    <source>
        <dbReference type="SAM" id="MobiDB-lite"/>
    </source>
</evidence>
<feature type="domain" description="TonB-dependent receptor-like beta-barrel" evidence="14">
    <location>
        <begin position="264"/>
        <end position="647"/>
    </location>
</feature>
<evidence type="ECO:0000256" key="8">
    <source>
        <dbReference type="ARBA" id="ARBA00023077"/>
    </source>
</evidence>
<keyword evidence="16" id="KW-0675">Receptor</keyword>
<keyword evidence="2 11" id="KW-0813">Transport</keyword>
<dbReference type="PROSITE" id="PS52016">
    <property type="entry name" value="TONB_DEPENDENT_REC_3"/>
    <property type="match status" value="1"/>
</dbReference>
<dbReference type="InterPro" id="IPR036942">
    <property type="entry name" value="Beta-barrel_TonB_sf"/>
</dbReference>
<comment type="similarity">
    <text evidence="11 12">Belongs to the TonB-dependent receptor family.</text>
</comment>
<dbReference type="InterPro" id="IPR037066">
    <property type="entry name" value="Plug_dom_sf"/>
</dbReference>
<dbReference type="CDD" id="cd01347">
    <property type="entry name" value="ligand_gated_channel"/>
    <property type="match status" value="1"/>
</dbReference>
<keyword evidence="17" id="KW-1185">Reference proteome</keyword>
<dbReference type="SUPFAM" id="SSF56935">
    <property type="entry name" value="Porins"/>
    <property type="match status" value="1"/>
</dbReference>
<feature type="compositionally biased region" description="Polar residues" evidence="13">
    <location>
        <begin position="1"/>
        <end position="12"/>
    </location>
</feature>
<evidence type="ECO:0000256" key="12">
    <source>
        <dbReference type="RuleBase" id="RU003357"/>
    </source>
</evidence>
<dbReference type="Pfam" id="PF00593">
    <property type="entry name" value="TonB_dep_Rec_b-barrel"/>
    <property type="match status" value="1"/>
</dbReference>
<dbReference type="InterPro" id="IPR000531">
    <property type="entry name" value="Beta-barrel_TonB"/>
</dbReference>
<reference evidence="16 17" key="1">
    <citation type="submission" date="2024-07" db="EMBL/GenBank/DDBJ databases">
        <title>Description of Labrys sedimenti sp. nov., isolated from a diclofenac-degrading enrichment culture.</title>
        <authorList>
            <person name="Tancsics A."/>
            <person name="Csepanyi A."/>
        </authorList>
    </citation>
    <scope>NUCLEOTIDE SEQUENCE [LARGE SCALE GENOMIC DNA]</scope>
    <source>
        <strain evidence="16 17">LMG 23578</strain>
    </source>
</reference>
<accession>A0ABV3PMR3</accession>
<feature type="domain" description="TonB-dependent receptor plug" evidence="15">
    <location>
        <begin position="35"/>
        <end position="149"/>
    </location>
</feature>
<keyword evidence="9 11" id="KW-0472">Membrane</keyword>
<comment type="caution">
    <text evidence="16">The sequence shown here is derived from an EMBL/GenBank/DDBJ whole genome shotgun (WGS) entry which is preliminary data.</text>
</comment>
<sequence length="687" mass="76245">MLTMPASAQNRPAGNEEPIELDPVYVTGEKIRRSLDETASSVSVLTDKDLAEKTGENSLSEALNDVPNLVPIGTTGAPSIRGQDTQGPNAGSIAFLSGTVPRASINVDGHYLSFYEYLYGGTSIWDVDSVEVFRGPQTTSQGANAIAGAILVKTKDPTFKPEAAYQMEYGSYDTRRGSFMLSGPLSQDFAARIAVDYWGRNTFIDYIAPTFAKGKTDQSFDELNLRAKLLWQPQAIPGLKAKLTLAHTDTNRPTLEAAFLPYDDLKSGTLQMPSFRQRTNTVIFDLDYDFQNGMKLSNQTQYSQSRYDRFGVPRSNGSADIAQKNISNELKLNFGEEKDVWHGVVGLYYAHTTSDESLILLNRQRQPGLSSFDDTKDNVGVFAEVNRRFDERWLLTAGLRYEHDTVKRDGFTSLSVIPIDYDKSFDALLPKLSLAYKLTDKITVGALVSRGFNPGGVSFNTAAPAGEDPWRRFKAEKVWNYELFTRAHFLDDRLFVTGNLFYNDFKDAQRFVSVAVPGNNLTQLYTVNAEKAHAYGAELGFDYRILDNVRLKAGFGALVSNIDKITSEPKYQGNEFQKAPGYMLSLGVSWDVTPKLNVSADLRHLDGYYSDDANSANLSIKPYTIADARVSYQLSEHAQIYGYVKNIFDERAATFRQINRSTATATPVVEAAMTAPRMIGIGLRGTF</sequence>
<dbReference type="PANTHER" id="PTHR32552:SF81">
    <property type="entry name" value="TONB-DEPENDENT OUTER MEMBRANE RECEPTOR"/>
    <property type="match status" value="1"/>
</dbReference>
<comment type="subcellular location">
    <subcellularLocation>
        <location evidence="1 11">Cell outer membrane</location>
        <topology evidence="1 11">Multi-pass membrane protein</topology>
    </subcellularLocation>
</comment>
<dbReference type="Pfam" id="PF07715">
    <property type="entry name" value="Plug"/>
    <property type="match status" value="1"/>
</dbReference>
<protein>
    <submittedName>
        <fullName evidence="16">TonB-dependent receptor</fullName>
    </submittedName>
</protein>
<evidence type="ECO:0000259" key="14">
    <source>
        <dbReference type="Pfam" id="PF00593"/>
    </source>
</evidence>
<evidence type="ECO:0000313" key="16">
    <source>
        <dbReference type="EMBL" id="MEW9306786.1"/>
    </source>
</evidence>
<evidence type="ECO:0000256" key="11">
    <source>
        <dbReference type="PROSITE-ProRule" id="PRU01360"/>
    </source>
</evidence>
<dbReference type="InterPro" id="IPR039426">
    <property type="entry name" value="TonB-dep_rcpt-like"/>
</dbReference>
<proteinExistence type="inferred from homology"/>